<gene>
    <name evidence="2" type="ORF">AAIG11_02310</name>
</gene>
<proteinExistence type="predicted"/>
<evidence type="ECO:0000256" key="1">
    <source>
        <dbReference type="SAM" id="Phobius"/>
    </source>
</evidence>
<accession>A0ABU9VR04</accession>
<protein>
    <submittedName>
        <fullName evidence="2">PilN domain-containing protein</fullName>
    </submittedName>
</protein>
<evidence type="ECO:0000313" key="3">
    <source>
        <dbReference type="Proteomes" id="UP001407405"/>
    </source>
</evidence>
<sequence length="184" mass="20775">MRDFNFFEVYDEGSQRSEGLKISFPVVLVILLLLASVWPVYNFISLSQLRGSIDDHRQVLQSDPRFPLIATVEAKETQKGEVSRQLEQMETAVLAIEAREIIDESLLYTIATAMPADTALSGMTITGPDIQLQGIARSKPAIAEFEFNVRESGYFEQLFIPNISESEEGWQFSFMFRVKGGDVR</sequence>
<comment type="caution">
    <text evidence="2">The sequence shown here is derived from an EMBL/GenBank/DDBJ whole genome shotgun (WGS) entry which is preliminary data.</text>
</comment>
<feature type="transmembrane region" description="Helical" evidence="1">
    <location>
        <begin position="20"/>
        <end position="41"/>
    </location>
</feature>
<organism evidence="2 3">
    <name type="scientific">Anoxynatronum sibiricum</name>
    <dbReference type="NCBI Taxonomy" id="210623"/>
    <lineage>
        <taxon>Bacteria</taxon>
        <taxon>Bacillati</taxon>
        <taxon>Bacillota</taxon>
        <taxon>Clostridia</taxon>
        <taxon>Eubacteriales</taxon>
        <taxon>Clostridiaceae</taxon>
        <taxon>Anoxynatronum</taxon>
    </lineage>
</organism>
<dbReference type="Proteomes" id="UP001407405">
    <property type="component" value="Unassembled WGS sequence"/>
</dbReference>
<dbReference type="RefSeq" id="WP_343184668.1">
    <property type="nucleotide sequence ID" value="NZ_JBCITM010000002.1"/>
</dbReference>
<keyword evidence="3" id="KW-1185">Reference proteome</keyword>
<keyword evidence="1" id="KW-1133">Transmembrane helix</keyword>
<name>A0ABU9VR04_9CLOT</name>
<dbReference type="Pfam" id="PF05137">
    <property type="entry name" value="PilN"/>
    <property type="match status" value="1"/>
</dbReference>
<reference evidence="2 3" key="1">
    <citation type="submission" date="2024-04" db="EMBL/GenBank/DDBJ databases">
        <title>Genome sequencing and metabolic network reconstruction of aminoacids and betaine degradation by Anoxynatronum sibiricum.</title>
        <authorList>
            <person name="Detkova E.N."/>
            <person name="Boltjanskaja Y.V."/>
            <person name="Mardanov A.V."/>
            <person name="Kevbrin V."/>
        </authorList>
    </citation>
    <scope>NUCLEOTIDE SEQUENCE [LARGE SCALE GENOMIC DNA]</scope>
    <source>
        <strain evidence="2 3">Z-7981</strain>
    </source>
</reference>
<dbReference type="InterPro" id="IPR007813">
    <property type="entry name" value="PilN"/>
</dbReference>
<evidence type="ECO:0000313" key="2">
    <source>
        <dbReference type="EMBL" id="MEN1759295.1"/>
    </source>
</evidence>
<keyword evidence="1" id="KW-0472">Membrane</keyword>
<keyword evidence="1" id="KW-0812">Transmembrane</keyword>
<dbReference type="EMBL" id="JBCITM010000002">
    <property type="protein sequence ID" value="MEN1759295.1"/>
    <property type="molecule type" value="Genomic_DNA"/>
</dbReference>